<feature type="compositionally biased region" description="Acidic residues" evidence="1">
    <location>
        <begin position="220"/>
        <end position="232"/>
    </location>
</feature>
<evidence type="ECO:0000313" key="3">
    <source>
        <dbReference type="Proteomes" id="UP001320245"/>
    </source>
</evidence>
<gene>
    <name evidence="2" type="ORF">SLS53_002648</name>
</gene>
<evidence type="ECO:0000256" key="1">
    <source>
        <dbReference type="SAM" id="MobiDB-lite"/>
    </source>
</evidence>
<evidence type="ECO:0000313" key="2">
    <source>
        <dbReference type="EMBL" id="KAK7745929.1"/>
    </source>
</evidence>
<reference evidence="2 3" key="1">
    <citation type="journal article" date="2023" name="PLoS ONE">
        <title>Cytospora paraplurivora sp. nov. isolated from orchards with fruit tree decline syndrome in Ontario, Canada.</title>
        <authorList>
            <person name="Ilyukhin E."/>
            <person name="Nguyen H.D.T."/>
            <person name="Castle A.J."/>
            <person name="Ellouze W."/>
        </authorList>
    </citation>
    <scope>NUCLEOTIDE SEQUENCE [LARGE SCALE GENOMIC DNA]</scope>
    <source>
        <strain evidence="2 3">FDS-564</strain>
    </source>
</reference>
<organism evidence="2 3">
    <name type="scientific">Cytospora paraplurivora</name>
    <dbReference type="NCBI Taxonomy" id="2898453"/>
    <lineage>
        <taxon>Eukaryota</taxon>
        <taxon>Fungi</taxon>
        <taxon>Dikarya</taxon>
        <taxon>Ascomycota</taxon>
        <taxon>Pezizomycotina</taxon>
        <taxon>Sordariomycetes</taxon>
        <taxon>Sordariomycetidae</taxon>
        <taxon>Diaporthales</taxon>
        <taxon>Cytosporaceae</taxon>
        <taxon>Cytospora</taxon>
    </lineage>
</organism>
<dbReference type="EMBL" id="JAJSPL020000007">
    <property type="protein sequence ID" value="KAK7745929.1"/>
    <property type="molecule type" value="Genomic_DNA"/>
</dbReference>
<accession>A0AAN9UCV6</accession>
<sequence>MEEDALSEADAEMLEGLELGSCEVPDDVPLVEVTVEVTVPERPEDVGEDSDALLVDAVWELDTEEELPVVGEAEFGTVEVFVEVDRVVPTEDEAEVTVLKPLEPVLDSRLVLPVMAPVLAVSEVPAVMDEPPPGLVLGVGRVDGPGKLNDPESEIGSVPLGRDGEGLLLTGMVVIDTMLELVVLPLLAGVDDPSVTLELCTVDGGTEPEVVLAGGPVAEDISDDCEEPEAEGGPDGPGVVLAGGPVAEDISSVDWVEELPDVADEDGPDEVPEDEGGSSDETELVDVPPVTEGPV</sequence>
<dbReference type="AlphaFoldDB" id="A0AAN9UCV6"/>
<comment type="caution">
    <text evidence="2">The sequence shown here is derived from an EMBL/GenBank/DDBJ whole genome shotgun (WGS) entry which is preliminary data.</text>
</comment>
<keyword evidence="3" id="KW-1185">Reference proteome</keyword>
<feature type="compositionally biased region" description="Acidic residues" evidence="1">
    <location>
        <begin position="255"/>
        <end position="284"/>
    </location>
</feature>
<dbReference type="Proteomes" id="UP001320245">
    <property type="component" value="Unassembled WGS sequence"/>
</dbReference>
<protein>
    <submittedName>
        <fullName evidence="2">Uncharacterized protein</fullName>
    </submittedName>
</protein>
<feature type="compositionally biased region" description="Low complexity" evidence="1">
    <location>
        <begin position="237"/>
        <end position="246"/>
    </location>
</feature>
<name>A0AAN9UCV6_9PEZI</name>
<feature type="region of interest" description="Disordered" evidence="1">
    <location>
        <begin position="219"/>
        <end position="295"/>
    </location>
</feature>
<proteinExistence type="predicted"/>